<comment type="subcellular location">
    <subcellularLocation>
        <location evidence="1">Cytoplasm</location>
    </subcellularLocation>
</comment>
<dbReference type="PANTHER" id="PTHR33799:SF1">
    <property type="entry name" value="PTS SYSTEM MANNOSE-SPECIFIC EIIAB COMPONENT-RELATED"/>
    <property type="match status" value="1"/>
</dbReference>
<evidence type="ECO:0000256" key="4">
    <source>
        <dbReference type="ARBA" id="ARBA00022597"/>
    </source>
</evidence>
<accession>A0A1C4C1L9</accession>
<evidence type="ECO:0000313" key="9">
    <source>
        <dbReference type="EMBL" id="SCC12863.1"/>
    </source>
</evidence>
<dbReference type="Proteomes" id="UP000199698">
    <property type="component" value="Unassembled WGS sequence"/>
</dbReference>
<keyword evidence="4" id="KW-0762">Sugar transport</keyword>
<dbReference type="OrthoDB" id="3183705at2"/>
<evidence type="ECO:0000256" key="5">
    <source>
        <dbReference type="ARBA" id="ARBA00022679"/>
    </source>
</evidence>
<name>A0A1C4C1L9_9GAMM</name>
<dbReference type="Pfam" id="PF03610">
    <property type="entry name" value="EIIA-man"/>
    <property type="match status" value="1"/>
</dbReference>
<dbReference type="SUPFAM" id="SSF53062">
    <property type="entry name" value="PTS system fructose IIA component-like"/>
    <property type="match status" value="1"/>
</dbReference>
<dbReference type="Gene3D" id="3.40.50.510">
    <property type="entry name" value="Phosphotransferase system, mannose-type IIA component"/>
    <property type="match status" value="1"/>
</dbReference>
<dbReference type="GO" id="GO:0009401">
    <property type="term" value="P:phosphoenolpyruvate-dependent sugar phosphotransferase system"/>
    <property type="evidence" value="ECO:0007669"/>
    <property type="project" value="UniProtKB-KW"/>
</dbReference>
<dbReference type="InterPro" id="IPR004701">
    <property type="entry name" value="PTS_EIIA_man-typ"/>
</dbReference>
<evidence type="ECO:0000256" key="6">
    <source>
        <dbReference type="ARBA" id="ARBA00022683"/>
    </source>
</evidence>
<feature type="domain" description="PTS EIIA type-4" evidence="8">
    <location>
        <begin position="1"/>
        <end position="128"/>
    </location>
</feature>
<keyword evidence="2" id="KW-0813">Transport</keyword>
<protein>
    <submittedName>
        <fullName evidence="9">PTS system, mannose-specific IIA component</fullName>
    </submittedName>
</protein>
<keyword evidence="5" id="KW-0808">Transferase</keyword>
<dbReference type="GO" id="GO:0005737">
    <property type="term" value="C:cytoplasm"/>
    <property type="evidence" value="ECO:0007669"/>
    <property type="project" value="UniProtKB-SubCell"/>
</dbReference>
<evidence type="ECO:0000259" key="8">
    <source>
        <dbReference type="PROSITE" id="PS51096"/>
    </source>
</evidence>
<dbReference type="InterPro" id="IPR051471">
    <property type="entry name" value="Bacterial_PTS_sugar_comp"/>
</dbReference>
<evidence type="ECO:0000313" key="10">
    <source>
        <dbReference type="Proteomes" id="UP000199698"/>
    </source>
</evidence>
<keyword evidence="3" id="KW-0963">Cytoplasm</keyword>
<keyword evidence="7" id="KW-0418">Kinase</keyword>
<dbReference type="CDD" id="cd00006">
    <property type="entry name" value="PTS_IIA_man"/>
    <property type="match status" value="1"/>
</dbReference>
<gene>
    <name evidence="9" type="ORF">GA0061080_10285</name>
</gene>
<dbReference type="AlphaFoldDB" id="A0A1C4C1L9"/>
<dbReference type="STRING" id="1798183.GA0061080_10285"/>
<dbReference type="RefSeq" id="WP_091123904.1">
    <property type="nucleotide sequence ID" value="NZ_FMBA01000028.1"/>
</dbReference>
<dbReference type="InterPro" id="IPR033887">
    <property type="entry name" value="PTS_IIA_man"/>
</dbReference>
<evidence type="ECO:0000256" key="3">
    <source>
        <dbReference type="ARBA" id="ARBA00022490"/>
    </source>
</evidence>
<sequence>MIGVLLISHGNMAAGMKDSVTMIVGEQDKFETLSLNPGQDINQLKTDLFNCSKSLDSGKGVLIFVDLYGASPYNASMKCVPQWRELGMDVRVITGMSLPMVINAVCNRDSLSVQELAKECLEAGHDNIQDAIANLTHSNQSQNEDDY</sequence>
<proteinExistence type="predicted"/>
<evidence type="ECO:0000256" key="1">
    <source>
        <dbReference type="ARBA" id="ARBA00004496"/>
    </source>
</evidence>
<dbReference type="GO" id="GO:0016301">
    <property type="term" value="F:kinase activity"/>
    <property type="evidence" value="ECO:0007669"/>
    <property type="project" value="UniProtKB-KW"/>
</dbReference>
<dbReference type="GO" id="GO:0016020">
    <property type="term" value="C:membrane"/>
    <property type="evidence" value="ECO:0007669"/>
    <property type="project" value="InterPro"/>
</dbReference>
<dbReference type="EMBL" id="FMBA01000028">
    <property type="protein sequence ID" value="SCC12863.1"/>
    <property type="molecule type" value="Genomic_DNA"/>
</dbReference>
<organism evidence="9 10">
    <name type="scientific">Gilliamella intestini</name>
    <dbReference type="NCBI Taxonomy" id="1798183"/>
    <lineage>
        <taxon>Bacteria</taxon>
        <taxon>Pseudomonadati</taxon>
        <taxon>Pseudomonadota</taxon>
        <taxon>Gammaproteobacteria</taxon>
        <taxon>Orbales</taxon>
        <taxon>Orbaceae</taxon>
        <taxon>Gilliamella</taxon>
    </lineage>
</organism>
<keyword evidence="6" id="KW-0598">Phosphotransferase system</keyword>
<dbReference type="PROSITE" id="PS51096">
    <property type="entry name" value="PTS_EIIA_TYPE_4"/>
    <property type="match status" value="1"/>
</dbReference>
<evidence type="ECO:0000256" key="7">
    <source>
        <dbReference type="ARBA" id="ARBA00022777"/>
    </source>
</evidence>
<keyword evidence="10" id="KW-1185">Reference proteome</keyword>
<reference evidence="10" key="1">
    <citation type="submission" date="2016-08" db="EMBL/GenBank/DDBJ databases">
        <authorList>
            <person name="Varghese N."/>
            <person name="Submissions Spin"/>
        </authorList>
    </citation>
    <scope>NUCLEOTIDE SEQUENCE [LARGE SCALE GENOMIC DNA]</scope>
    <source>
        <strain evidence="10">R-53144</strain>
    </source>
</reference>
<dbReference type="InterPro" id="IPR036662">
    <property type="entry name" value="PTS_EIIA_man-typ_sf"/>
</dbReference>
<evidence type="ECO:0000256" key="2">
    <source>
        <dbReference type="ARBA" id="ARBA00022448"/>
    </source>
</evidence>
<dbReference type="PANTHER" id="PTHR33799">
    <property type="entry name" value="PTS PERMEASE-RELATED-RELATED"/>
    <property type="match status" value="1"/>
</dbReference>